<dbReference type="EMBL" id="DTLB01000052">
    <property type="protein sequence ID" value="HFW33208.1"/>
    <property type="molecule type" value="Genomic_DNA"/>
</dbReference>
<protein>
    <recommendedName>
        <fullName evidence="2">Restriction endonuclease type IV Mrr domain-containing protein</fullName>
    </recommendedName>
</protein>
<comment type="caution">
    <text evidence="1">The sequence shown here is derived from an EMBL/GenBank/DDBJ whole genome shotgun (WGS) entry which is preliminary data.</text>
</comment>
<proteinExistence type="predicted"/>
<dbReference type="InterPro" id="IPR011335">
    <property type="entry name" value="Restrct_endonuc-II-like"/>
</dbReference>
<evidence type="ECO:0008006" key="2">
    <source>
        <dbReference type="Google" id="ProtNLM"/>
    </source>
</evidence>
<dbReference type="AlphaFoldDB" id="A0A7C3RER1"/>
<gene>
    <name evidence="1" type="ORF">ENW66_09740</name>
</gene>
<reference evidence="1" key="1">
    <citation type="journal article" date="2020" name="mSystems">
        <title>Genome- and Community-Level Interaction Insights into Carbon Utilization and Element Cycling Functions of Hydrothermarchaeota in Hydrothermal Sediment.</title>
        <authorList>
            <person name="Zhou Z."/>
            <person name="Liu Y."/>
            <person name="Xu W."/>
            <person name="Pan J."/>
            <person name="Luo Z.H."/>
            <person name="Li M."/>
        </authorList>
    </citation>
    <scope>NUCLEOTIDE SEQUENCE [LARGE SCALE GENOMIC DNA]</scope>
    <source>
        <strain evidence="1">SpSt-87</strain>
    </source>
</reference>
<organism evidence="1">
    <name type="scientific">Archaeoglobus fulgidus</name>
    <dbReference type="NCBI Taxonomy" id="2234"/>
    <lineage>
        <taxon>Archaea</taxon>
        <taxon>Methanobacteriati</taxon>
        <taxon>Methanobacteriota</taxon>
        <taxon>Archaeoglobi</taxon>
        <taxon>Archaeoglobales</taxon>
        <taxon>Archaeoglobaceae</taxon>
        <taxon>Archaeoglobus</taxon>
    </lineage>
</organism>
<dbReference type="SUPFAM" id="SSF52980">
    <property type="entry name" value="Restriction endonuclease-like"/>
    <property type="match status" value="1"/>
</dbReference>
<evidence type="ECO:0000313" key="1">
    <source>
        <dbReference type="EMBL" id="HFW33208.1"/>
    </source>
</evidence>
<sequence length="129" mass="15219">MRWQEFEEEVRKICEAHDFTTKFRYVFKDEEGKSEIDVVAERYGTVLCFDAKLYSASRYRVSQLKKEAEKHRERVERFSTVTGKKAVPVIVSFIDDLIRFHAGCIVVPYSSLNEFLGNLHYYLSEFGFL</sequence>
<accession>A0A7C3RER1</accession>
<name>A0A7C3RER1_ARCFL</name>